<reference evidence="1 2" key="1">
    <citation type="submission" date="2018-11" db="EMBL/GenBank/DDBJ databases">
        <title>Genome sequence of Saitozyma podzolica DSM 27192.</title>
        <authorList>
            <person name="Aliyu H."/>
            <person name="Gorte O."/>
            <person name="Ochsenreither K."/>
        </authorList>
    </citation>
    <scope>NUCLEOTIDE SEQUENCE [LARGE SCALE GENOMIC DNA]</scope>
    <source>
        <strain evidence="1 2">DSM 27192</strain>
    </source>
</reference>
<evidence type="ECO:0000313" key="1">
    <source>
        <dbReference type="EMBL" id="RSH93824.1"/>
    </source>
</evidence>
<accession>A0A427YRS4</accession>
<proteinExistence type="predicted"/>
<gene>
    <name evidence="1" type="ORF">EHS25_006472</name>
</gene>
<dbReference type="OrthoDB" id="10329753at2759"/>
<comment type="caution">
    <text evidence="1">The sequence shown here is derived from an EMBL/GenBank/DDBJ whole genome shotgun (WGS) entry which is preliminary data.</text>
</comment>
<protein>
    <submittedName>
        <fullName evidence="1">Uncharacterized protein</fullName>
    </submittedName>
</protein>
<dbReference type="AlphaFoldDB" id="A0A427YRS4"/>
<sequence length="260" mass="29479">MSETTKAILRYELYDACDEFAEAYEESDDKNIEGHLFGLLNATNEANDKLGEDKFMKIDEYLARYLALTTPTPGQADYTQFTEARVKDMSVGDKWASFCQSCRTYQEAVDLFEEVEAAEEAREMLREERSRLGLVRSVWHTTLPESVRLLVPYKITKETLSWFDAFPEAPPSRDDLDATRAADAFTNSFTEVVSLVTSYLPDASLEDITEVKAQLQEIAPYAVEGLDEVLRSWDIAKRKSEWADWVSVQVASGYPDPSTS</sequence>
<dbReference type="EMBL" id="RSCD01000003">
    <property type="protein sequence ID" value="RSH93824.1"/>
    <property type="molecule type" value="Genomic_DNA"/>
</dbReference>
<keyword evidence="2" id="KW-1185">Reference proteome</keyword>
<organism evidence="1 2">
    <name type="scientific">Saitozyma podzolica</name>
    <dbReference type="NCBI Taxonomy" id="1890683"/>
    <lineage>
        <taxon>Eukaryota</taxon>
        <taxon>Fungi</taxon>
        <taxon>Dikarya</taxon>
        <taxon>Basidiomycota</taxon>
        <taxon>Agaricomycotina</taxon>
        <taxon>Tremellomycetes</taxon>
        <taxon>Tremellales</taxon>
        <taxon>Trimorphomycetaceae</taxon>
        <taxon>Saitozyma</taxon>
    </lineage>
</organism>
<evidence type="ECO:0000313" key="2">
    <source>
        <dbReference type="Proteomes" id="UP000279259"/>
    </source>
</evidence>
<name>A0A427YRS4_9TREE</name>
<dbReference type="Proteomes" id="UP000279259">
    <property type="component" value="Unassembled WGS sequence"/>
</dbReference>